<accession>A0A9J7BUT8</accession>
<evidence type="ECO:0000313" key="2">
    <source>
        <dbReference type="Proteomes" id="UP001059380"/>
    </source>
</evidence>
<reference evidence="1" key="1">
    <citation type="submission" date="2021-04" db="EMBL/GenBank/DDBJ databases">
        <title>Phylogenetic analysis of Acidobacteriaceae.</title>
        <authorList>
            <person name="Qiu L."/>
            <person name="Zhang Q."/>
        </authorList>
    </citation>
    <scope>NUCLEOTIDE SEQUENCE</scope>
    <source>
        <strain evidence="1">DSM 25168</strain>
    </source>
</reference>
<dbReference type="EMBL" id="CP093313">
    <property type="protein sequence ID" value="UWZ86644.1"/>
    <property type="molecule type" value="Genomic_DNA"/>
</dbReference>
<dbReference type="KEGG" id="orp:MOP44_12025"/>
<organism evidence="1 2">
    <name type="scientific">Occallatibacter riparius</name>
    <dbReference type="NCBI Taxonomy" id="1002689"/>
    <lineage>
        <taxon>Bacteria</taxon>
        <taxon>Pseudomonadati</taxon>
        <taxon>Acidobacteriota</taxon>
        <taxon>Terriglobia</taxon>
        <taxon>Terriglobales</taxon>
        <taxon>Acidobacteriaceae</taxon>
        <taxon>Occallatibacter</taxon>
    </lineage>
</organism>
<dbReference type="Proteomes" id="UP001059380">
    <property type="component" value="Chromosome"/>
</dbReference>
<protein>
    <submittedName>
        <fullName evidence="1">Uncharacterized protein</fullName>
    </submittedName>
</protein>
<keyword evidence="2" id="KW-1185">Reference proteome</keyword>
<name>A0A9J7BUT8_9BACT</name>
<evidence type="ECO:0000313" key="1">
    <source>
        <dbReference type="EMBL" id="UWZ86644.1"/>
    </source>
</evidence>
<dbReference type="RefSeq" id="WP_260796282.1">
    <property type="nucleotide sequence ID" value="NZ_CP093313.1"/>
</dbReference>
<proteinExistence type="predicted"/>
<dbReference type="AlphaFoldDB" id="A0A9J7BUT8"/>
<sequence length="370" mass="40074">MAQLQEMLQSMHKDNKDDGEVALALKQVQLTEQLTRPVMNSFADAVPGQQTTEQMYVLEARSAMLPTPAADQPKTAALDAAAQQALLAKTATYASTTYQQLPSLSATRTTLRFQDNVESLGQSSGQTGSAKTMTGSSISGVSPFNYVRYIEANDVSIGMDHGVERLPADKASWGPNKRIQLMEPYPGLSQVFQEAKDAGTIKWSRWEMINDKPVAVFSFQVPKKKGHVPLTVCCFPSLDSAGIANFSNSSGIGGAGRATGGGGNFQTNTNWQPYKQKDLPYHGEFFIDPDTGVVVRMVTQMEPKTTDVVHQADIRTDYGPVTIGDKSLILPVRAFVVTEIVVNGEAGAGGYAERNTMFTADYKNYQPAGK</sequence>
<gene>
    <name evidence="1" type="ORF">MOP44_12025</name>
</gene>